<dbReference type="EC" id="2.7.6.3" evidence="3"/>
<evidence type="ECO:0000256" key="9">
    <source>
        <dbReference type="ARBA" id="ARBA00022909"/>
    </source>
</evidence>
<dbReference type="GO" id="GO:0046654">
    <property type="term" value="P:tetrahydrofolate biosynthetic process"/>
    <property type="evidence" value="ECO:0007669"/>
    <property type="project" value="UniProtKB-UniPathway"/>
</dbReference>
<organism evidence="14 15">
    <name type="scientific">Erythrobacter mangrovi</name>
    <dbReference type="NCBI Taxonomy" id="2739433"/>
    <lineage>
        <taxon>Bacteria</taxon>
        <taxon>Pseudomonadati</taxon>
        <taxon>Pseudomonadota</taxon>
        <taxon>Alphaproteobacteria</taxon>
        <taxon>Sphingomonadales</taxon>
        <taxon>Erythrobacteraceae</taxon>
        <taxon>Erythrobacter/Porphyrobacter group</taxon>
        <taxon>Erythrobacter</taxon>
    </lineage>
</organism>
<dbReference type="EMBL" id="CP053921">
    <property type="protein sequence ID" value="QKG72417.1"/>
    <property type="molecule type" value="Genomic_DNA"/>
</dbReference>
<evidence type="ECO:0000256" key="3">
    <source>
        <dbReference type="ARBA" id="ARBA00013253"/>
    </source>
</evidence>
<evidence type="ECO:0000256" key="1">
    <source>
        <dbReference type="ARBA" id="ARBA00005051"/>
    </source>
</evidence>
<proteinExistence type="inferred from homology"/>
<evidence type="ECO:0000256" key="7">
    <source>
        <dbReference type="ARBA" id="ARBA00022777"/>
    </source>
</evidence>
<dbReference type="Pfam" id="PF01288">
    <property type="entry name" value="HPPK"/>
    <property type="match status" value="1"/>
</dbReference>
<dbReference type="GO" id="GO:0003848">
    <property type="term" value="F:2-amino-4-hydroxy-6-hydroxymethyldihydropteridine diphosphokinase activity"/>
    <property type="evidence" value="ECO:0007669"/>
    <property type="project" value="UniProtKB-EC"/>
</dbReference>
<dbReference type="GO" id="GO:0046656">
    <property type="term" value="P:folic acid biosynthetic process"/>
    <property type="evidence" value="ECO:0007669"/>
    <property type="project" value="UniProtKB-KW"/>
</dbReference>
<dbReference type="Gene3D" id="3.30.70.560">
    <property type="entry name" value="7,8-Dihydro-6-hydroxymethylpterin-pyrophosphokinase HPPK"/>
    <property type="match status" value="1"/>
</dbReference>
<keyword evidence="8" id="KW-0067">ATP-binding</keyword>
<dbReference type="PANTHER" id="PTHR43071">
    <property type="entry name" value="2-AMINO-4-HYDROXY-6-HYDROXYMETHYLDIHYDROPTERIDINE PYROPHOSPHOKINASE"/>
    <property type="match status" value="1"/>
</dbReference>
<keyword evidence="5 14" id="KW-0808">Transferase</keyword>
<evidence type="ECO:0000256" key="11">
    <source>
        <dbReference type="ARBA" id="ARBA00029766"/>
    </source>
</evidence>
<dbReference type="UniPathway" id="UPA00077">
    <property type="reaction ID" value="UER00155"/>
</dbReference>
<dbReference type="AlphaFoldDB" id="A0A7D4AV58"/>
<evidence type="ECO:0000259" key="13">
    <source>
        <dbReference type="Pfam" id="PF01288"/>
    </source>
</evidence>
<dbReference type="PANTHER" id="PTHR43071:SF1">
    <property type="entry name" value="2-AMINO-4-HYDROXY-6-HYDROXYMETHYLDIHYDROPTERIDINE PYROPHOSPHOKINASE"/>
    <property type="match status" value="1"/>
</dbReference>
<dbReference type="InterPro" id="IPR035907">
    <property type="entry name" value="Hppk_sf"/>
</dbReference>
<feature type="domain" description="7,8-dihydro-6-hydroxymethylpterin-pyrophosphokinase" evidence="13">
    <location>
        <begin position="6"/>
        <end position="138"/>
    </location>
</feature>
<keyword evidence="7 14" id="KW-0418">Kinase</keyword>
<dbReference type="KEGG" id="emv:HQR01_14155"/>
<comment type="function">
    <text evidence="10">Catalyzes the transfer of pyrophosphate from adenosine triphosphate (ATP) to 6-hydroxymethyl-7,8-dihydropterin, an enzymatic step in folate biosynthesis pathway.</text>
</comment>
<keyword evidence="6" id="KW-0547">Nucleotide-binding</keyword>
<protein>
    <recommendedName>
        <fullName evidence="4">2-amino-4-hydroxy-6-hydroxymethyldihydropteridine pyrophosphokinase</fullName>
        <ecNumber evidence="3">2.7.6.3</ecNumber>
    </recommendedName>
    <alternativeName>
        <fullName evidence="11">6-hydroxymethyl-7,8-dihydropterin pyrophosphokinase</fullName>
    </alternativeName>
    <alternativeName>
        <fullName evidence="12">7,8-dihydro-6-hydroxymethylpterin-pyrophosphokinase</fullName>
    </alternativeName>
</protein>
<comment type="similarity">
    <text evidence="2">Belongs to the HPPK family.</text>
</comment>
<dbReference type="InterPro" id="IPR000550">
    <property type="entry name" value="Hppk"/>
</dbReference>
<name>A0A7D4AV58_9SPHN</name>
<comment type="pathway">
    <text evidence="1">Cofactor biosynthesis; tetrahydrofolate biosynthesis; 2-amino-4-hydroxy-6-hydroxymethyl-7,8-dihydropteridine diphosphate from 7,8-dihydroneopterin triphosphate: step 4/4.</text>
</comment>
<dbReference type="GO" id="GO:0005524">
    <property type="term" value="F:ATP binding"/>
    <property type="evidence" value="ECO:0007669"/>
    <property type="project" value="UniProtKB-KW"/>
</dbReference>
<dbReference type="NCBIfam" id="TIGR01498">
    <property type="entry name" value="folK"/>
    <property type="match status" value="1"/>
</dbReference>
<evidence type="ECO:0000256" key="6">
    <source>
        <dbReference type="ARBA" id="ARBA00022741"/>
    </source>
</evidence>
<evidence type="ECO:0000256" key="10">
    <source>
        <dbReference type="ARBA" id="ARBA00029409"/>
    </source>
</evidence>
<dbReference type="Proteomes" id="UP000504693">
    <property type="component" value="Chromosome"/>
</dbReference>
<dbReference type="CDD" id="cd00483">
    <property type="entry name" value="HPPK"/>
    <property type="match status" value="1"/>
</dbReference>
<keyword evidence="15" id="KW-1185">Reference proteome</keyword>
<evidence type="ECO:0000313" key="15">
    <source>
        <dbReference type="Proteomes" id="UP000504693"/>
    </source>
</evidence>
<evidence type="ECO:0000256" key="4">
    <source>
        <dbReference type="ARBA" id="ARBA00016218"/>
    </source>
</evidence>
<evidence type="ECO:0000256" key="2">
    <source>
        <dbReference type="ARBA" id="ARBA00005810"/>
    </source>
</evidence>
<dbReference type="SUPFAM" id="SSF55083">
    <property type="entry name" value="6-hydroxymethyl-7,8-dihydropterin pyrophosphokinase, HPPK"/>
    <property type="match status" value="1"/>
</dbReference>
<evidence type="ECO:0000313" key="14">
    <source>
        <dbReference type="EMBL" id="QKG72417.1"/>
    </source>
</evidence>
<evidence type="ECO:0000256" key="8">
    <source>
        <dbReference type="ARBA" id="ARBA00022840"/>
    </source>
</evidence>
<dbReference type="GO" id="GO:0016301">
    <property type="term" value="F:kinase activity"/>
    <property type="evidence" value="ECO:0007669"/>
    <property type="project" value="UniProtKB-KW"/>
</dbReference>
<evidence type="ECO:0000256" key="5">
    <source>
        <dbReference type="ARBA" id="ARBA00022679"/>
    </source>
</evidence>
<keyword evidence="9" id="KW-0289">Folate biosynthesis</keyword>
<sequence>MSEAYVLALGSNMRVPGIGGPRAVIAAALIALEHEGIALRVASRIVDSAPVGPSRRRYTNAAVVVETELAPPELLTRLQQIERAFGRNRRGQPWRARPLDLDIVAWNGGIWVSPGLVVPHPRFRERGFVLTPAAQIAPAWRDPVSGLTLRQLAARAALAR</sequence>
<accession>A0A7D4AV58</accession>
<gene>
    <name evidence="14" type="primary">folK</name>
    <name evidence="14" type="ORF">HQR01_14155</name>
</gene>
<evidence type="ECO:0000256" key="12">
    <source>
        <dbReference type="ARBA" id="ARBA00033413"/>
    </source>
</evidence>
<reference evidence="14 15" key="1">
    <citation type="submission" date="2020-05" db="EMBL/GenBank/DDBJ databases">
        <title>Erythrobacter mangrovi sp. nov., isolated from rhizosphere soil of mangrove plant (Kandelia candel).</title>
        <authorList>
            <person name="Ye Y.H."/>
        </authorList>
    </citation>
    <scope>NUCLEOTIDE SEQUENCE [LARGE SCALE GENOMIC DNA]</scope>
    <source>
        <strain evidence="14 15">EB310</strain>
    </source>
</reference>
<dbReference type="RefSeq" id="WP_173215658.1">
    <property type="nucleotide sequence ID" value="NZ_CP053921.1"/>
</dbReference>